<evidence type="ECO:0000313" key="2">
    <source>
        <dbReference type="Proteomes" id="UP001647509"/>
    </source>
</evidence>
<protein>
    <submittedName>
        <fullName evidence="1">1-acyl-sn-glycerol-3-phosphate acyltransferase</fullName>
    </submittedName>
</protein>
<keyword evidence="1" id="KW-0012">Acyltransferase</keyword>
<keyword evidence="1" id="KW-0808">Transferase</keyword>
<proteinExistence type="predicted"/>
<comment type="caution">
    <text evidence="1">The sequence shown here is derived from an EMBL/GenBank/DDBJ whole genome shotgun (WGS) entry which is preliminary data.</text>
</comment>
<reference evidence="1" key="1">
    <citation type="submission" date="2021-05" db="EMBL/GenBank/DDBJ databases">
        <title>Draft genomes of bacteria isolated from model marine particles.</title>
        <authorList>
            <person name="Datta M.S."/>
            <person name="Schwartzman J.A."/>
            <person name="Enke T.N."/>
            <person name="Saavedra J."/>
            <person name="Cermak N."/>
            <person name="Cordero O.X."/>
        </authorList>
    </citation>
    <scope>NUCLEOTIDE SEQUENCE</scope>
    <source>
        <strain evidence="1">I2M19</strain>
    </source>
</reference>
<dbReference type="Proteomes" id="UP001647509">
    <property type="component" value="Unassembled WGS sequence"/>
</dbReference>
<accession>A0ACC5U7R5</accession>
<name>A0ACC5U7R5_9FLAO</name>
<sequence>MKILKCLFWILYRVYFYILVCLPILVMFPILVVSILKESWYPFFFRLARIWSKFILIGMGFAYKIKRDQKPEKGKSYMFVANHTSMADIMLMLVSVKSPFVFVGKAELAKIPLFGFFYKRTCILVDRSSAKSRHAVFLRAQKRLKSGLSICIFPEGGVPEEHIELDTFKDGAFRLAINHQIPIVPITFGDNKKRLSYTFFSGGPGRMRVKIHKFIPTAGLTIEDTKVLNAQTREVISNQLQLFNPNSKVSQVVFDSATLD</sequence>
<evidence type="ECO:0000313" key="1">
    <source>
        <dbReference type="EMBL" id="MBU2950366.1"/>
    </source>
</evidence>
<dbReference type="EMBL" id="JAHKPD010000012">
    <property type="protein sequence ID" value="MBU2950366.1"/>
    <property type="molecule type" value="Genomic_DNA"/>
</dbReference>
<keyword evidence="2" id="KW-1185">Reference proteome</keyword>
<gene>
    <name evidence="1" type="ORF">KO493_06630</name>
</gene>
<organism evidence="1 2">
    <name type="scientific">Pseudotamlana agarivorans</name>
    <dbReference type="NCBI Taxonomy" id="481183"/>
    <lineage>
        <taxon>Bacteria</taxon>
        <taxon>Pseudomonadati</taxon>
        <taxon>Bacteroidota</taxon>
        <taxon>Flavobacteriia</taxon>
        <taxon>Flavobacteriales</taxon>
        <taxon>Flavobacteriaceae</taxon>
        <taxon>Pseudotamlana</taxon>
    </lineage>
</organism>